<name>A0AAD2CRP4_9STRA</name>
<organism evidence="2 3">
    <name type="scientific">Cylindrotheca closterium</name>
    <dbReference type="NCBI Taxonomy" id="2856"/>
    <lineage>
        <taxon>Eukaryota</taxon>
        <taxon>Sar</taxon>
        <taxon>Stramenopiles</taxon>
        <taxon>Ochrophyta</taxon>
        <taxon>Bacillariophyta</taxon>
        <taxon>Bacillariophyceae</taxon>
        <taxon>Bacillariophycidae</taxon>
        <taxon>Bacillariales</taxon>
        <taxon>Bacillariaceae</taxon>
        <taxon>Cylindrotheca</taxon>
    </lineage>
</organism>
<feature type="region of interest" description="Disordered" evidence="1">
    <location>
        <begin position="1"/>
        <end position="31"/>
    </location>
</feature>
<feature type="compositionally biased region" description="Basic and acidic residues" evidence="1">
    <location>
        <begin position="8"/>
        <end position="17"/>
    </location>
</feature>
<gene>
    <name evidence="2" type="ORF">CYCCA115_LOCUS8758</name>
</gene>
<dbReference type="EMBL" id="CAKOGP040001213">
    <property type="protein sequence ID" value="CAJ1944162.1"/>
    <property type="molecule type" value="Genomic_DNA"/>
</dbReference>
<sequence length="158" mass="18123">MDCSRTNSNHEREESWKQFKQKQKQQENHHPHHEPSLYYLCYVHSPTLALPYAIGKHLYLPNCEPSSDSIQDLFVTPSMTPEEAKEQTERHGVAFVEQVLSPATASNLRQYILKANYEIEGTFIKENENRFHIIPDPMMVADAEVAESLPVSPSSDIL</sequence>
<comment type="caution">
    <text evidence="2">The sequence shown here is derived from an EMBL/GenBank/DDBJ whole genome shotgun (WGS) entry which is preliminary data.</text>
</comment>
<dbReference type="Proteomes" id="UP001295423">
    <property type="component" value="Unassembled WGS sequence"/>
</dbReference>
<evidence type="ECO:0000313" key="3">
    <source>
        <dbReference type="Proteomes" id="UP001295423"/>
    </source>
</evidence>
<proteinExistence type="predicted"/>
<evidence type="ECO:0000256" key="1">
    <source>
        <dbReference type="SAM" id="MobiDB-lite"/>
    </source>
</evidence>
<keyword evidence="3" id="KW-1185">Reference proteome</keyword>
<evidence type="ECO:0000313" key="2">
    <source>
        <dbReference type="EMBL" id="CAJ1944162.1"/>
    </source>
</evidence>
<protein>
    <submittedName>
        <fullName evidence="2">Uncharacterized protein</fullName>
    </submittedName>
</protein>
<reference evidence="2" key="1">
    <citation type="submission" date="2023-08" db="EMBL/GenBank/DDBJ databases">
        <authorList>
            <person name="Audoor S."/>
            <person name="Bilcke G."/>
        </authorList>
    </citation>
    <scope>NUCLEOTIDE SEQUENCE</scope>
</reference>
<dbReference type="AlphaFoldDB" id="A0AAD2CRP4"/>
<accession>A0AAD2CRP4</accession>